<sequence>MNPAARIAAAIDILDRILAGEPAEPSLLRWSRASRFAGSGDRAAVRDLVFDALRRRNTLAALGGDLSGRGLMIGRLRDLGTDPETVFTGSGHAPSPLGEHERRMPEASPAIDLPEWVVPRWRNSLGAQADDIAILMGQRAPVWLRVNPVRATVRRAMEVLAAGGIETVEDDRLPGALRVIAGERKVARNAAYLGGMVELQDLSPQLACAALPLRPGDRVLDYCAGGGGKSLALIGRQPDLRVEAHDADPARMQDLPARASRAGVSVLRVDAPSQRYQLVVADVPCSGSGTWRRSPDAKWRLDEAALDNLVATQAEILDRVSDLVAPGGCLAYMTCSLLAEENGAQIDAFLERDDGYTRMSQCLWTPIDASDGFFLSVLRRHD</sequence>
<evidence type="ECO:0000313" key="8">
    <source>
        <dbReference type="EMBL" id="MDB6176017.1"/>
    </source>
</evidence>
<dbReference type="InterPro" id="IPR023267">
    <property type="entry name" value="RCMT"/>
</dbReference>
<evidence type="ECO:0000259" key="7">
    <source>
        <dbReference type="PROSITE" id="PS51686"/>
    </source>
</evidence>
<dbReference type="EMBL" id="JAQBIE010000001">
    <property type="protein sequence ID" value="MDB6176017.1"/>
    <property type="molecule type" value="Genomic_DNA"/>
</dbReference>
<comment type="caution">
    <text evidence="5">Lacks conserved residue(s) required for the propagation of feature annotation.</text>
</comment>
<dbReference type="PANTHER" id="PTHR22807:SF53">
    <property type="entry name" value="RIBOSOMAL RNA SMALL SUBUNIT METHYLTRANSFERASE B-RELATED"/>
    <property type="match status" value="1"/>
</dbReference>
<feature type="binding site" evidence="5">
    <location>
        <position position="270"/>
    </location>
    <ligand>
        <name>S-adenosyl-L-methionine</name>
        <dbReference type="ChEBI" id="CHEBI:59789"/>
    </ligand>
</feature>
<evidence type="ECO:0000256" key="5">
    <source>
        <dbReference type="PROSITE-ProRule" id="PRU01023"/>
    </source>
</evidence>
<keyword evidence="2 5" id="KW-0808">Transferase</keyword>
<comment type="similarity">
    <text evidence="5">Belongs to the class I-like SAM-binding methyltransferase superfamily. RsmB/NOP family.</text>
</comment>
<dbReference type="Gene3D" id="3.40.50.150">
    <property type="entry name" value="Vaccinia Virus protein VP39"/>
    <property type="match status" value="1"/>
</dbReference>
<evidence type="ECO:0000256" key="3">
    <source>
        <dbReference type="ARBA" id="ARBA00022691"/>
    </source>
</evidence>
<accession>A0ABT4Z9J8</accession>
<protein>
    <submittedName>
        <fullName evidence="8">RsmB/NOP family class I SAM-dependent RNA methyltransferase</fullName>
    </submittedName>
</protein>
<organism evidence="8 9">
    <name type="scientific">Paracoccus onchidii</name>
    <dbReference type="NCBI Taxonomy" id="3017813"/>
    <lineage>
        <taxon>Bacteria</taxon>
        <taxon>Pseudomonadati</taxon>
        <taxon>Pseudomonadota</taxon>
        <taxon>Alphaproteobacteria</taxon>
        <taxon>Rhodobacterales</taxon>
        <taxon>Paracoccaceae</taxon>
        <taxon>Paracoccus</taxon>
    </lineage>
</organism>
<reference evidence="8" key="1">
    <citation type="submission" date="2022-12" db="EMBL/GenBank/DDBJ databases">
        <title>Paracoccus onchidii sp. nov., isolated from a marine invertebrate from the South China Sea.</title>
        <authorList>
            <person name="Xu S."/>
            <person name="Liu Z."/>
            <person name="Xu Y."/>
        </authorList>
    </citation>
    <scope>NUCLEOTIDE SEQUENCE</scope>
    <source>
        <strain evidence="8">Z330</strain>
    </source>
</reference>
<feature type="binding site" evidence="5">
    <location>
        <position position="282"/>
    </location>
    <ligand>
        <name>S-adenosyl-L-methionine</name>
        <dbReference type="ChEBI" id="CHEBI:59789"/>
    </ligand>
</feature>
<feature type="domain" description="SAM-dependent MTase RsmB/NOP-type" evidence="7">
    <location>
        <begin position="132"/>
        <end position="382"/>
    </location>
</feature>
<dbReference type="SUPFAM" id="SSF53335">
    <property type="entry name" value="S-adenosyl-L-methionine-dependent methyltransferases"/>
    <property type="match status" value="1"/>
</dbReference>
<keyword evidence="9" id="KW-1185">Reference proteome</keyword>
<dbReference type="InterPro" id="IPR049560">
    <property type="entry name" value="MeTrfase_RsmB-F_NOP2_cat"/>
</dbReference>
<dbReference type="RefSeq" id="WP_271887148.1">
    <property type="nucleotide sequence ID" value="NZ_JAQBIE010000001.1"/>
</dbReference>
<proteinExistence type="inferred from homology"/>
<dbReference type="InterPro" id="IPR054728">
    <property type="entry name" value="RsmB-like_ferredoxin"/>
</dbReference>
<dbReference type="InterPro" id="IPR029063">
    <property type="entry name" value="SAM-dependent_MTases_sf"/>
</dbReference>
<gene>
    <name evidence="8" type="ORF">PAF17_00670</name>
</gene>
<dbReference type="GO" id="GO:0032259">
    <property type="term" value="P:methylation"/>
    <property type="evidence" value="ECO:0007669"/>
    <property type="project" value="UniProtKB-KW"/>
</dbReference>
<dbReference type="Proteomes" id="UP001165641">
    <property type="component" value="Unassembled WGS sequence"/>
</dbReference>
<evidence type="ECO:0000256" key="6">
    <source>
        <dbReference type="SAM" id="MobiDB-lite"/>
    </source>
</evidence>
<name>A0ABT4Z9J8_9RHOB</name>
<feature type="region of interest" description="Disordered" evidence="6">
    <location>
        <begin position="83"/>
        <end position="102"/>
    </location>
</feature>
<comment type="caution">
    <text evidence="8">The sequence shown here is derived from an EMBL/GenBank/DDBJ whole genome shotgun (WGS) entry which is preliminary data.</text>
</comment>
<dbReference type="PROSITE" id="PS51686">
    <property type="entry name" value="SAM_MT_RSMB_NOP"/>
    <property type="match status" value="1"/>
</dbReference>
<evidence type="ECO:0000256" key="2">
    <source>
        <dbReference type="ARBA" id="ARBA00022679"/>
    </source>
</evidence>
<evidence type="ECO:0000256" key="4">
    <source>
        <dbReference type="ARBA" id="ARBA00022884"/>
    </source>
</evidence>
<dbReference type="PANTHER" id="PTHR22807">
    <property type="entry name" value="NOP2 YEAST -RELATED NOL1/NOP2/FMU SUN DOMAIN-CONTAINING"/>
    <property type="match status" value="1"/>
</dbReference>
<evidence type="ECO:0000313" key="9">
    <source>
        <dbReference type="Proteomes" id="UP001165641"/>
    </source>
</evidence>
<dbReference type="Gene3D" id="3.30.70.1170">
    <property type="entry name" value="Sun protein, domain 3"/>
    <property type="match status" value="1"/>
</dbReference>
<dbReference type="GO" id="GO:0008168">
    <property type="term" value="F:methyltransferase activity"/>
    <property type="evidence" value="ECO:0007669"/>
    <property type="project" value="UniProtKB-KW"/>
</dbReference>
<dbReference type="InterPro" id="IPR001678">
    <property type="entry name" value="MeTrfase_RsmB-F_NOP2_dom"/>
</dbReference>
<keyword evidence="3 5" id="KW-0949">S-adenosyl-L-methionine</keyword>
<feature type="binding site" evidence="5">
    <location>
        <position position="246"/>
    </location>
    <ligand>
        <name>S-adenosyl-L-methionine</name>
        <dbReference type="ChEBI" id="CHEBI:59789"/>
    </ligand>
</feature>
<dbReference type="Pfam" id="PF22458">
    <property type="entry name" value="RsmF-B_ferredox"/>
    <property type="match status" value="1"/>
</dbReference>
<dbReference type="Pfam" id="PF01189">
    <property type="entry name" value="Methyltr_RsmB-F"/>
    <property type="match status" value="1"/>
</dbReference>
<feature type="active site" description="Nucleophile" evidence="5">
    <location>
        <position position="335"/>
    </location>
</feature>
<keyword evidence="4 5" id="KW-0694">RNA-binding</keyword>
<keyword evidence="1 5" id="KW-0489">Methyltransferase</keyword>
<dbReference type="PRINTS" id="PR02008">
    <property type="entry name" value="RCMTFAMILY"/>
</dbReference>
<evidence type="ECO:0000256" key="1">
    <source>
        <dbReference type="ARBA" id="ARBA00022603"/>
    </source>
</evidence>